<organism evidence="2 3">
    <name type="scientific">Romanomermis culicivorax</name>
    <name type="common">Nematode worm</name>
    <dbReference type="NCBI Taxonomy" id="13658"/>
    <lineage>
        <taxon>Eukaryota</taxon>
        <taxon>Metazoa</taxon>
        <taxon>Ecdysozoa</taxon>
        <taxon>Nematoda</taxon>
        <taxon>Enoplea</taxon>
        <taxon>Dorylaimia</taxon>
        <taxon>Mermithida</taxon>
        <taxon>Mermithoidea</taxon>
        <taxon>Mermithidae</taxon>
        <taxon>Romanomermis</taxon>
    </lineage>
</organism>
<dbReference type="WBParaSite" id="nRc.2.0.1.t26282-RA">
    <property type="protein sequence ID" value="nRc.2.0.1.t26282-RA"/>
    <property type="gene ID" value="nRc.2.0.1.g26282"/>
</dbReference>
<dbReference type="Proteomes" id="UP000887565">
    <property type="component" value="Unplaced"/>
</dbReference>
<dbReference type="AlphaFoldDB" id="A0A915JJM5"/>
<protein>
    <submittedName>
        <fullName evidence="3">Uncharacterized protein</fullName>
    </submittedName>
</protein>
<reference evidence="3" key="1">
    <citation type="submission" date="2022-11" db="UniProtKB">
        <authorList>
            <consortium name="WormBaseParasite"/>
        </authorList>
    </citation>
    <scope>IDENTIFICATION</scope>
</reference>
<proteinExistence type="predicted"/>
<evidence type="ECO:0000313" key="3">
    <source>
        <dbReference type="WBParaSite" id="nRc.2.0.1.t26282-RA"/>
    </source>
</evidence>
<sequence length="59" mass="6857">MKYKVCCNDTHINTVRTLTRARSRSGQTRVASKTPKKKENLMFDQPKILGQLTQMLKDF</sequence>
<keyword evidence="2" id="KW-1185">Reference proteome</keyword>
<evidence type="ECO:0000313" key="2">
    <source>
        <dbReference type="Proteomes" id="UP000887565"/>
    </source>
</evidence>
<name>A0A915JJM5_ROMCU</name>
<feature type="region of interest" description="Disordered" evidence="1">
    <location>
        <begin position="20"/>
        <end position="39"/>
    </location>
</feature>
<evidence type="ECO:0000256" key="1">
    <source>
        <dbReference type="SAM" id="MobiDB-lite"/>
    </source>
</evidence>
<accession>A0A915JJM5</accession>